<dbReference type="Proteomes" id="UP000054359">
    <property type="component" value="Unassembled WGS sequence"/>
</dbReference>
<dbReference type="GO" id="GO:0005737">
    <property type="term" value="C:cytoplasm"/>
    <property type="evidence" value="ECO:0007669"/>
    <property type="project" value="UniProtKB-SubCell"/>
</dbReference>
<evidence type="ECO:0000256" key="2">
    <source>
        <dbReference type="ARBA" id="ARBA00001946"/>
    </source>
</evidence>
<evidence type="ECO:0000256" key="15">
    <source>
        <dbReference type="ARBA" id="ARBA00054716"/>
    </source>
</evidence>
<dbReference type="Gene3D" id="2.40.30.10">
    <property type="entry name" value="Translation factors"/>
    <property type="match status" value="2"/>
</dbReference>
<evidence type="ECO:0000256" key="12">
    <source>
        <dbReference type="ARBA" id="ARBA00023134"/>
    </source>
</evidence>
<dbReference type="CDD" id="cd03696">
    <property type="entry name" value="SelB_II"/>
    <property type="match status" value="1"/>
</dbReference>
<dbReference type="AlphaFoldDB" id="A0A087UXQ0"/>
<evidence type="ECO:0000256" key="14">
    <source>
        <dbReference type="ARBA" id="ARBA00049117"/>
    </source>
</evidence>
<evidence type="ECO:0000256" key="7">
    <source>
        <dbReference type="ARBA" id="ARBA00022490"/>
    </source>
</evidence>
<evidence type="ECO:0000256" key="1">
    <source>
        <dbReference type="ARBA" id="ARBA00001936"/>
    </source>
</evidence>
<dbReference type="InterPro" id="IPR000795">
    <property type="entry name" value="T_Tr_GTP-bd_dom"/>
</dbReference>
<dbReference type="InterPro" id="IPR004161">
    <property type="entry name" value="EFTu-like_2"/>
</dbReference>
<dbReference type="SUPFAM" id="SSF52540">
    <property type="entry name" value="P-loop containing nucleoside triphosphate hydrolases"/>
    <property type="match status" value="1"/>
</dbReference>
<comment type="subcellular location">
    <subcellularLocation>
        <location evidence="4">Cytoplasm</location>
    </subcellularLocation>
    <subcellularLocation>
        <location evidence="3">Nucleus</location>
    </subcellularLocation>
</comment>
<accession>A0A087UXQ0</accession>
<dbReference type="InterPro" id="IPR050055">
    <property type="entry name" value="EF-Tu_GTPase"/>
</dbReference>
<dbReference type="OMA" id="CFAIKGQ"/>
<dbReference type="FunFam" id="3.40.50.300:FF:000900">
    <property type="entry name" value="Eukaryotic elongation factor, selenocysteine-tRNA-specific"/>
    <property type="match status" value="1"/>
</dbReference>
<dbReference type="Pfam" id="PF03144">
    <property type="entry name" value="GTP_EFTU_D2"/>
    <property type="match status" value="1"/>
</dbReference>
<dbReference type="PROSITE" id="PS51722">
    <property type="entry name" value="G_TR_2"/>
    <property type="match status" value="1"/>
</dbReference>
<dbReference type="InterPro" id="IPR005225">
    <property type="entry name" value="Small_GTP-bd"/>
</dbReference>
<keyword evidence="7" id="KW-0963">Cytoplasm</keyword>
<dbReference type="Pfam" id="PF00009">
    <property type="entry name" value="GTP_EFTU"/>
    <property type="match status" value="1"/>
</dbReference>
<dbReference type="CDD" id="cd04094">
    <property type="entry name" value="eSelB_III"/>
    <property type="match status" value="1"/>
</dbReference>
<evidence type="ECO:0000256" key="3">
    <source>
        <dbReference type="ARBA" id="ARBA00004123"/>
    </source>
</evidence>
<organism evidence="19 20">
    <name type="scientific">Stegodyphus mimosarum</name>
    <name type="common">African social velvet spider</name>
    <dbReference type="NCBI Taxonomy" id="407821"/>
    <lineage>
        <taxon>Eukaryota</taxon>
        <taxon>Metazoa</taxon>
        <taxon>Ecdysozoa</taxon>
        <taxon>Arthropoda</taxon>
        <taxon>Chelicerata</taxon>
        <taxon>Arachnida</taxon>
        <taxon>Araneae</taxon>
        <taxon>Araneomorphae</taxon>
        <taxon>Entelegynae</taxon>
        <taxon>Eresoidea</taxon>
        <taxon>Eresidae</taxon>
        <taxon>Stegodyphus</taxon>
    </lineage>
</organism>
<keyword evidence="9" id="KW-0547">Nucleotide-binding</keyword>
<dbReference type="SUPFAM" id="SSF50447">
    <property type="entry name" value="Translation proteins"/>
    <property type="match status" value="1"/>
</dbReference>
<protein>
    <recommendedName>
        <fullName evidence="5">Selenocysteine-specific elongation factor</fullName>
    </recommendedName>
    <alternativeName>
        <fullName evidence="17">Elongation factor sec</fullName>
    </alternativeName>
    <alternativeName>
        <fullName evidence="16">Eukaryotic elongation factor, selenocysteine-tRNA-specific</fullName>
    </alternativeName>
</protein>
<evidence type="ECO:0000256" key="4">
    <source>
        <dbReference type="ARBA" id="ARBA00004496"/>
    </source>
</evidence>
<dbReference type="InterPro" id="IPR027417">
    <property type="entry name" value="P-loop_NTPase"/>
</dbReference>
<dbReference type="GO" id="GO:0003924">
    <property type="term" value="F:GTPase activity"/>
    <property type="evidence" value="ECO:0007669"/>
    <property type="project" value="InterPro"/>
</dbReference>
<dbReference type="GO" id="GO:0001514">
    <property type="term" value="P:selenocysteine incorporation"/>
    <property type="evidence" value="ECO:0007669"/>
    <property type="project" value="TreeGrafter"/>
</dbReference>
<dbReference type="EMBL" id="KK122171">
    <property type="protein sequence ID" value="KFM82139.1"/>
    <property type="molecule type" value="Genomic_DNA"/>
</dbReference>
<keyword evidence="19" id="KW-0251">Elongation factor</keyword>
<dbReference type="GO" id="GO:0005634">
    <property type="term" value="C:nucleus"/>
    <property type="evidence" value="ECO:0007669"/>
    <property type="project" value="UniProtKB-SubCell"/>
</dbReference>
<evidence type="ECO:0000256" key="5">
    <source>
        <dbReference type="ARBA" id="ARBA00015953"/>
    </source>
</evidence>
<dbReference type="Pfam" id="PF21131">
    <property type="entry name" value="eEFSec_4th"/>
    <property type="match status" value="1"/>
</dbReference>
<evidence type="ECO:0000256" key="17">
    <source>
        <dbReference type="ARBA" id="ARBA00082387"/>
    </source>
</evidence>
<comment type="cofactor">
    <cofactor evidence="2">
        <name>Mg(2+)</name>
        <dbReference type="ChEBI" id="CHEBI:18420"/>
    </cofactor>
</comment>
<dbReference type="PRINTS" id="PR00315">
    <property type="entry name" value="ELONGATNFCT"/>
</dbReference>
<evidence type="ECO:0000256" key="16">
    <source>
        <dbReference type="ARBA" id="ARBA00076506"/>
    </source>
</evidence>
<evidence type="ECO:0000256" key="13">
    <source>
        <dbReference type="ARBA" id="ARBA00023242"/>
    </source>
</evidence>
<reference evidence="19 20" key="1">
    <citation type="submission" date="2013-11" db="EMBL/GenBank/DDBJ databases">
        <title>Genome sequencing of Stegodyphus mimosarum.</title>
        <authorList>
            <person name="Bechsgaard J."/>
        </authorList>
    </citation>
    <scope>NUCLEOTIDE SEQUENCE [LARGE SCALE GENOMIC DNA]</scope>
</reference>
<dbReference type="GO" id="GO:0005525">
    <property type="term" value="F:GTP binding"/>
    <property type="evidence" value="ECO:0007669"/>
    <property type="project" value="UniProtKB-KW"/>
</dbReference>
<keyword evidence="11" id="KW-0648">Protein biosynthesis</keyword>
<keyword evidence="10" id="KW-0378">Hydrolase</keyword>
<keyword evidence="20" id="KW-1185">Reference proteome</keyword>
<dbReference type="STRING" id="407821.A0A087UXQ0"/>
<dbReference type="GO" id="GO:0003746">
    <property type="term" value="F:translation elongation factor activity"/>
    <property type="evidence" value="ECO:0007669"/>
    <property type="project" value="UniProtKB-KW"/>
</dbReference>
<keyword evidence="6" id="KW-0488">Methylation</keyword>
<keyword evidence="8" id="KW-0597">Phosphoprotein</keyword>
<evidence type="ECO:0000256" key="6">
    <source>
        <dbReference type="ARBA" id="ARBA00022481"/>
    </source>
</evidence>
<dbReference type="InterPro" id="IPR049393">
    <property type="entry name" value="eEFSec_III"/>
</dbReference>
<dbReference type="Gene3D" id="3.40.50.300">
    <property type="entry name" value="P-loop containing nucleotide triphosphate hydrolases"/>
    <property type="match status" value="1"/>
</dbReference>
<dbReference type="PANTHER" id="PTHR43721">
    <property type="entry name" value="ELONGATION FACTOR TU-RELATED"/>
    <property type="match status" value="1"/>
</dbReference>
<evidence type="ECO:0000259" key="18">
    <source>
        <dbReference type="PROSITE" id="PS51722"/>
    </source>
</evidence>
<evidence type="ECO:0000256" key="9">
    <source>
        <dbReference type="ARBA" id="ARBA00022741"/>
    </source>
</evidence>
<dbReference type="FunFam" id="2.40.30.10:FF:000052">
    <property type="entry name" value="Selenocysteine-specific elongation factor EF-Sec"/>
    <property type="match status" value="1"/>
</dbReference>
<dbReference type="NCBIfam" id="TIGR00231">
    <property type="entry name" value="small_GTP"/>
    <property type="match status" value="1"/>
</dbReference>
<dbReference type="OrthoDB" id="2067at2759"/>
<evidence type="ECO:0000256" key="8">
    <source>
        <dbReference type="ARBA" id="ARBA00022553"/>
    </source>
</evidence>
<proteinExistence type="predicted"/>
<keyword evidence="12" id="KW-0342">GTP-binding</keyword>
<dbReference type="InterPro" id="IPR049394">
    <property type="entry name" value="eEFSec_C"/>
</dbReference>
<evidence type="ECO:0000313" key="19">
    <source>
        <dbReference type="EMBL" id="KFM82139.1"/>
    </source>
</evidence>
<feature type="domain" description="Tr-type G" evidence="18">
    <location>
        <begin position="5"/>
        <end position="202"/>
    </location>
</feature>
<comment type="catalytic activity">
    <reaction evidence="14">
        <text>GTP + H2O = GDP + phosphate + H(+)</text>
        <dbReference type="Rhea" id="RHEA:19669"/>
        <dbReference type="ChEBI" id="CHEBI:15377"/>
        <dbReference type="ChEBI" id="CHEBI:15378"/>
        <dbReference type="ChEBI" id="CHEBI:37565"/>
        <dbReference type="ChEBI" id="CHEBI:43474"/>
        <dbReference type="ChEBI" id="CHEBI:58189"/>
    </reaction>
    <physiologicalReaction direction="left-to-right" evidence="14">
        <dbReference type="Rhea" id="RHEA:19670"/>
    </physiologicalReaction>
</comment>
<name>A0A087UXQ0_STEMI</name>
<feature type="non-terminal residue" evidence="19">
    <location>
        <position position="557"/>
    </location>
</feature>
<keyword evidence="13" id="KW-0539">Nucleus</keyword>
<sequence>MSLRVLNINVGVLGHIDSGKTSLSKALSTVSSTASFDKHPQSQERGITLDLGFSSFSVEIPDHIKVSNNEYDILQFTLVDCPGHASLIRTIIGGAQIIDLIMLVVDVTKGMQTQTAECLILGEITCNRLIVVLNKIDLLPVDKKDVLIQKMSKKILKTLEKTKFANSTVVPVAAKSSAENTNASVGINTLIDCLKDHAFVPRRSADGPFVFAVDHCFAIKGQGTVMTGTVIQGSVSISDTVEIPVAKITRKVKSIQMFKMPVTKAKQGDRVGICVTQFDPKVLERGAICTPGYMETIDKAITSVHKIPYFKGKFLSNTKFHISIMHDTVIAKCSFFVHLNKNQNGCAVTDMFDYDVYYKHVEEITSEYDIAAKQEMKTDERLMVFALLHFEKPVILCKDSIYIASKLETDIHANVCRLAFHGKILSVECNKQDNSILSQLKVLKEKTKEGVVDRMVNEYQIIVRDLFKKETNIQIFQNLKVVLSSGEVGIIEGSFGQKGKVNVRIPDGLFQDTIDSLKTGKKVKQDQNTKERNDAITVVLKFEKNMYDTKKKIFQVL</sequence>
<dbReference type="PANTHER" id="PTHR43721:SF11">
    <property type="entry name" value="SELENOCYSTEINE-SPECIFIC ELONGATION FACTOR"/>
    <property type="match status" value="1"/>
</dbReference>
<dbReference type="Pfam" id="PF21208">
    <property type="entry name" value="euk_SelB_III"/>
    <property type="match status" value="1"/>
</dbReference>
<gene>
    <name evidence="19" type="ORF">X975_14079</name>
</gene>
<evidence type="ECO:0000256" key="11">
    <source>
        <dbReference type="ARBA" id="ARBA00022917"/>
    </source>
</evidence>
<dbReference type="CDD" id="cd01889">
    <property type="entry name" value="SelB_euk"/>
    <property type="match status" value="1"/>
</dbReference>
<comment type="cofactor">
    <cofactor evidence="1">
        <name>Mn(2+)</name>
        <dbReference type="ChEBI" id="CHEBI:29035"/>
    </cofactor>
</comment>
<dbReference type="InterPro" id="IPR009000">
    <property type="entry name" value="Transl_B-barrel_sf"/>
</dbReference>
<evidence type="ECO:0000256" key="10">
    <source>
        <dbReference type="ARBA" id="ARBA00022801"/>
    </source>
</evidence>
<evidence type="ECO:0000313" key="20">
    <source>
        <dbReference type="Proteomes" id="UP000054359"/>
    </source>
</evidence>
<comment type="function">
    <text evidence="15">Translation factor required for the incorporation of the rare amino acid selenocysteine encoded by UGA codons. Replaces the eRF1-eRF3-GTP ternary complex for the insertion of selenocysteine directed by the UGA codon. Insertion of selenocysteine at UGA codons is mediated by SECISBP2 and EEFSEC: SECISBP2 (1) specifically binds the SECIS sequence once the 80S ribosome encounters an in-frame UGA codon and (2) contacts the RPS27A/eS31 of the 40S ribosome before ribosome stalling. (3) GTP-bound EEFSEC then delivers selenocysteinyl-tRNA(Sec) to the 80S ribosome and adopts a preaccommodated state conformation. (4) After GTP hydrolysis, EEFSEC dissociates from the assembly, selenocysteinyl-tRNA(Sec) accommodates, and peptide bond synthesis and selenoprotein elongation occur.</text>
</comment>